<comment type="caution">
    <text evidence="1">The sequence shown here is derived from an EMBL/GenBank/DDBJ whole genome shotgun (WGS) entry which is preliminary data.</text>
</comment>
<organism evidence="1 2">
    <name type="scientific">Carnegiea gigantea</name>
    <dbReference type="NCBI Taxonomy" id="171969"/>
    <lineage>
        <taxon>Eukaryota</taxon>
        <taxon>Viridiplantae</taxon>
        <taxon>Streptophyta</taxon>
        <taxon>Embryophyta</taxon>
        <taxon>Tracheophyta</taxon>
        <taxon>Spermatophyta</taxon>
        <taxon>Magnoliopsida</taxon>
        <taxon>eudicotyledons</taxon>
        <taxon>Gunneridae</taxon>
        <taxon>Pentapetalae</taxon>
        <taxon>Caryophyllales</taxon>
        <taxon>Cactineae</taxon>
        <taxon>Cactaceae</taxon>
        <taxon>Cactoideae</taxon>
        <taxon>Echinocereeae</taxon>
        <taxon>Carnegiea</taxon>
    </lineage>
</organism>
<sequence>MLATSNIKNKGERVKYKSYYGCIVRTKHNLVSKVGRKYLLKPMMAEGRKSICKLLLLMLCNDSVNHGKFTCIVTTKLLIVVKLMKSWFRSSMFKDKLQSVIATAGVSITQEEILLLVLCHHSRYFHAKGPILHLHTKGRQQLLQQEIMKNKKKRYNSKKI</sequence>
<protein>
    <submittedName>
        <fullName evidence="1">Uncharacterized protein</fullName>
    </submittedName>
</protein>
<accession>A0A9Q1GXE9</accession>
<reference evidence="1" key="1">
    <citation type="submission" date="2022-04" db="EMBL/GenBank/DDBJ databases">
        <title>Carnegiea gigantea Genome sequencing and assembly v2.</title>
        <authorList>
            <person name="Copetti D."/>
            <person name="Sanderson M.J."/>
            <person name="Burquez A."/>
            <person name="Wojciechowski M.F."/>
        </authorList>
    </citation>
    <scope>NUCLEOTIDE SEQUENCE</scope>
    <source>
        <strain evidence="1">SGP5-SGP5p</strain>
        <tissue evidence="1">Aerial part</tissue>
    </source>
</reference>
<dbReference type="AlphaFoldDB" id="A0A9Q1GXE9"/>
<evidence type="ECO:0000313" key="1">
    <source>
        <dbReference type="EMBL" id="KAJ8427156.1"/>
    </source>
</evidence>
<proteinExistence type="predicted"/>
<evidence type="ECO:0000313" key="2">
    <source>
        <dbReference type="Proteomes" id="UP001153076"/>
    </source>
</evidence>
<keyword evidence="2" id="KW-1185">Reference proteome</keyword>
<dbReference type="Proteomes" id="UP001153076">
    <property type="component" value="Unassembled WGS sequence"/>
</dbReference>
<dbReference type="EMBL" id="JAKOGI010001184">
    <property type="protein sequence ID" value="KAJ8427156.1"/>
    <property type="molecule type" value="Genomic_DNA"/>
</dbReference>
<gene>
    <name evidence="1" type="ORF">Cgig2_023220</name>
</gene>
<name>A0A9Q1GXE9_9CARY</name>